<feature type="chain" id="PRO_5032550813" evidence="1">
    <location>
        <begin position="21"/>
        <end position="199"/>
    </location>
</feature>
<name>A0A848H9Q3_9BURK</name>
<keyword evidence="4" id="KW-1185">Reference proteome</keyword>
<keyword evidence="1" id="KW-0732">Signal</keyword>
<dbReference type="RefSeq" id="WP_169418494.1">
    <property type="nucleotide sequence ID" value="NZ_JABBFX010000001.1"/>
</dbReference>
<dbReference type="Pfam" id="PF03886">
    <property type="entry name" value="ABC_trans_aux"/>
    <property type="match status" value="1"/>
</dbReference>
<feature type="signal peptide" evidence="1">
    <location>
        <begin position="1"/>
        <end position="20"/>
    </location>
</feature>
<dbReference type="AlphaFoldDB" id="A0A848H9Q3"/>
<dbReference type="EMBL" id="JABBFX010000001">
    <property type="protein sequence ID" value="NML44358.1"/>
    <property type="molecule type" value="Genomic_DNA"/>
</dbReference>
<gene>
    <name evidence="3" type="ORF">HHL11_11390</name>
</gene>
<dbReference type="SUPFAM" id="SSF159594">
    <property type="entry name" value="XCC0632-like"/>
    <property type="match status" value="1"/>
</dbReference>
<protein>
    <submittedName>
        <fullName evidence="3">ABC transporter</fullName>
    </submittedName>
</protein>
<evidence type="ECO:0000313" key="3">
    <source>
        <dbReference type="EMBL" id="NML44358.1"/>
    </source>
</evidence>
<comment type="caution">
    <text evidence="3">The sequence shown here is derived from an EMBL/GenBank/DDBJ whole genome shotgun (WGS) entry which is preliminary data.</text>
</comment>
<dbReference type="Proteomes" id="UP000541185">
    <property type="component" value="Unassembled WGS sequence"/>
</dbReference>
<organism evidence="3 4">
    <name type="scientific">Ramlibacter agri</name>
    <dbReference type="NCBI Taxonomy" id="2728837"/>
    <lineage>
        <taxon>Bacteria</taxon>
        <taxon>Pseudomonadati</taxon>
        <taxon>Pseudomonadota</taxon>
        <taxon>Betaproteobacteria</taxon>
        <taxon>Burkholderiales</taxon>
        <taxon>Comamonadaceae</taxon>
        <taxon>Ramlibacter</taxon>
    </lineage>
</organism>
<accession>A0A848H9Q3</accession>
<evidence type="ECO:0000313" key="4">
    <source>
        <dbReference type="Proteomes" id="UP000541185"/>
    </source>
</evidence>
<evidence type="ECO:0000256" key="1">
    <source>
        <dbReference type="SAM" id="SignalP"/>
    </source>
</evidence>
<sequence length="199" mass="21632">MTPRRALLLACLAVPGCAIVAPPERATATSLLDEQPTDLPQGRRRAQPLLVYEPQTRPMYDTTQMAYTVRAHQVAYFSRNLWGETPSQMLHPLLLRSLERTQAFAAVLAPPYTGGGALALHTEVAELVQDFTDDAVPVLRLALRVRLVDETSGKILGTRDIAQQVRMQQKAPSAGVLAANQAVALALREVAAFVLETAP</sequence>
<evidence type="ECO:0000259" key="2">
    <source>
        <dbReference type="Pfam" id="PF03886"/>
    </source>
</evidence>
<reference evidence="3 4" key="1">
    <citation type="submission" date="2020-04" db="EMBL/GenBank/DDBJ databases">
        <title>Ramlibacter sp. G-1-2-2 isolated from soil.</title>
        <authorList>
            <person name="Dahal R.H."/>
        </authorList>
    </citation>
    <scope>NUCLEOTIDE SEQUENCE [LARGE SCALE GENOMIC DNA]</scope>
    <source>
        <strain evidence="3 4">G-1-2-2</strain>
    </source>
</reference>
<dbReference type="InterPro" id="IPR005586">
    <property type="entry name" value="ABC_trans_aux"/>
</dbReference>
<dbReference type="Gene3D" id="3.40.50.10610">
    <property type="entry name" value="ABC-type transport auxiliary lipoprotein component"/>
    <property type="match status" value="1"/>
</dbReference>
<feature type="domain" description="ABC-type transport auxiliary lipoprotein component" evidence="2">
    <location>
        <begin position="32"/>
        <end position="191"/>
    </location>
</feature>
<proteinExistence type="predicted"/>